<evidence type="ECO:0000313" key="3">
    <source>
        <dbReference type="EMBL" id="GAH66046.1"/>
    </source>
</evidence>
<dbReference type="AlphaFoldDB" id="X1H794"/>
<dbReference type="EMBL" id="BARU01030683">
    <property type="protein sequence ID" value="GAH66046.1"/>
    <property type="molecule type" value="Genomic_DNA"/>
</dbReference>
<sequence>MDVAIDLIKPSPYQPRLFFDTDDLKGEIERDGLLSALVVRKRGEYYELIDGERRLRVLKELGWNRVPLVEIEVDDRTARRSVFKVNKIRENYTVEEEARYYKKLADEGMAFFEIGKELNVDDQWVLAHLNVFKFPDDVQKAVWDGRFISVTHIRRLESTIGRNMDEARAAAREIIDRKLSTRDLEKILADRDKEADEQRLEAAKGALPEVVGTLETAEDYDKAAKALKEKGKRM</sequence>
<feature type="domain" description="ParB-like N-terminal" evidence="2">
    <location>
        <begin position="1"/>
        <end position="87"/>
    </location>
</feature>
<dbReference type="PANTHER" id="PTHR33375:SF1">
    <property type="entry name" value="CHROMOSOME-PARTITIONING PROTEIN PARB-RELATED"/>
    <property type="match status" value="1"/>
</dbReference>
<dbReference type="Gene3D" id="1.10.10.2830">
    <property type="match status" value="1"/>
</dbReference>
<accession>X1H794</accession>
<organism evidence="3">
    <name type="scientific">marine sediment metagenome</name>
    <dbReference type="NCBI Taxonomy" id="412755"/>
    <lineage>
        <taxon>unclassified sequences</taxon>
        <taxon>metagenomes</taxon>
        <taxon>ecological metagenomes</taxon>
    </lineage>
</organism>
<dbReference type="Gene3D" id="3.90.1530.30">
    <property type="match status" value="1"/>
</dbReference>
<feature type="non-terminal residue" evidence="3">
    <location>
        <position position="234"/>
    </location>
</feature>
<name>X1H794_9ZZZZ</name>
<dbReference type="GO" id="GO:0045881">
    <property type="term" value="P:positive regulation of sporulation resulting in formation of a cellular spore"/>
    <property type="evidence" value="ECO:0007669"/>
    <property type="project" value="TreeGrafter"/>
</dbReference>
<dbReference type="Pfam" id="PF02195">
    <property type="entry name" value="ParB_N"/>
    <property type="match status" value="1"/>
</dbReference>
<dbReference type="InterPro" id="IPR003115">
    <property type="entry name" value="ParB_N"/>
</dbReference>
<dbReference type="SMART" id="SM00470">
    <property type="entry name" value="ParB"/>
    <property type="match status" value="1"/>
</dbReference>
<gene>
    <name evidence="3" type="ORF">S03H2_48647</name>
</gene>
<evidence type="ECO:0000256" key="1">
    <source>
        <dbReference type="ARBA" id="ARBA00022829"/>
    </source>
</evidence>
<dbReference type="SUPFAM" id="SSF109709">
    <property type="entry name" value="KorB DNA-binding domain-like"/>
    <property type="match status" value="1"/>
</dbReference>
<dbReference type="InterPro" id="IPR036086">
    <property type="entry name" value="ParB/Sulfiredoxin_sf"/>
</dbReference>
<dbReference type="GO" id="GO:0005694">
    <property type="term" value="C:chromosome"/>
    <property type="evidence" value="ECO:0007669"/>
    <property type="project" value="TreeGrafter"/>
</dbReference>
<keyword evidence="1" id="KW-0159">Chromosome partition</keyword>
<dbReference type="PANTHER" id="PTHR33375">
    <property type="entry name" value="CHROMOSOME-PARTITIONING PROTEIN PARB-RELATED"/>
    <property type="match status" value="1"/>
</dbReference>
<dbReference type="InterPro" id="IPR004437">
    <property type="entry name" value="ParB/RepB/Spo0J"/>
</dbReference>
<dbReference type="Pfam" id="PF17762">
    <property type="entry name" value="HTH_ParB"/>
    <property type="match status" value="1"/>
</dbReference>
<dbReference type="SUPFAM" id="SSF110849">
    <property type="entry name" value="ParB/Sulfiredoxin"/>
    <property type="match status" value="1"/>
</dbReference>
<comment type="caution">
    <text evidence="3">The sequence shown here is derived from an EMBL/GenBank/DDBJ whole genome shotgun (WGS) entry which is preliminary data.</text>
</comment>
<protein>
    <recommendedName>
        <fullName evidence="2">ParB-like N-terminal domain-containing protein</fullName>
    </recommendedName>
</protein>
<evidence type="ECO:0000259" key="2">
    <source>
        <dbReference type="SMART" id="SM00470"/>
    </source>
</evidence>
<proteinExistence type="predicted"/>
<dbReference type="InterPro" id="IPR041468">
    <property type="entry name" value="HTH_ParB/Spo0J"/>
</dbReference>
<dbReference type="NCBIfam" id="TIGR00180">
    <property type="entry name" value="parB_part"/>
    <property type="match status" value="1"/>
</dbReference>
<dbReference type="InterPro" id="IPR050336">
    <property type="entry name" value="Chromosome_partition/occlusion"/>
</dbReference>
<reference evidence="3" key="1">
    <citation type="journal article" date="2014" name="Front. Microbiol.">
        <title>High frequency of phylogenetically diverse reductive dehalogenase-homologous genes in deep subseafloor sedimentary metagenomes.</title>
        <authorList>
            <person name="Kawai M."/>
            <person name="Futagami T."/>
            <person name="Toyoda A."/>
            <person name="Takaki Y."/>
            <person name="Nishi S."/>
            <person name="Hori S."/>
            <person name="Arai W."/>
            <person name="Tsubouchi T."/>
            <person name="Morono Y."/>
            <person name="Uchiyama I."/>
            <person name="Ito T."/>
            <person name="Fujiyama A."/>
            <person name="Inagaki F."/>
            <person name="Takami H."/>
        </authorList>
    </citation>
    <scope>NUCLEOTIDE SEQUENCE</scope>
    <source>
        <strain evidence="3">Expedition CK06-06</strain>
    </source>
</reference>
<dbReference type="GO" id="GO:0007059">
    <property type="term" value="P:chromosome segregation"/>
    <property type="evidence" value="ECO:0007669"/>
    <property type="project" value="UniProtKB-KW"/>
</dbReference>
<dbReference type="GO" id="GO:0003677">
    <property type="term" value="F:DNA binding"/>
    <property type="evidence" value="ECO:0007669"/>
    <property type="project" value="InterPro"/>
</dbReference>